<dbReference type="RefSeq" id="WP_377772538.1">
    <property type="nucleotide sequence ID" value="NZ_JBHUOQ010000001.1"/>
</dbReference>
<dbReference type="Proteomes" id="UP001597519">
    <property type="component" value="Unassembled WGS sequence"/>
</dbReference>
<gene>
    <name evidence="1" type="ORF">ACFSX4_05975</name>
</gene>
<dbReference type="EMBL" id="JBHUOQ010000001">
    <property type="protein sequence ID" value="MFD2830012.1"/>
    <property type="molecule type" value="Genomic_DNA"/>
</dbReference>
<proteinExistence type="predicted"/>
<sequence length="174" mass="20423">MTYNKLEIEKGFVEINITDCTNIDVEEIIELKKNKSLIINLEINNLMQLNHSDKFNILRIEDTHVSVLYTKQAFLVENLSKIANESIIKSVDVENKRIRINFYTSKELSESVIENNFKILERIKYIPNDVKLHSKNYEILYQANQILKAYKKSDDTKKELVNKINALHRHASKL</sequence>
<evidence type="ECO:0000313" key="1">
    <source>
        <dbReference type="EMBL" id="MFD2830012.1"/>
    </source>
</evidence>
<evidence type="ECO:0008006" key="3">
    <source>
        <dbReference type="Google" id="ProtNLM"/>
    </source>
</evidence>
<organism evidence="1 2">
    <name type="scientific">Corticicoccus populi</name>
    <dbReference type="NCBI Taxonomy" id="1812821"/>
    <lineage>
        <taxon>Bacteria</taxon>
        <taxon>Bacillati</taxon>
        <taxon>Bacillota</taxon>
        <taxon>Bacilli</taxon>
        <taxon>Bacillales</taxon>
        <taxon>Staphylococcaceae</taxon>
        <taxon>Corticicoccus</taxon>
    </lineage>
</organism>
<protein>
    <recommendedName>
        <fullName evidence="3">DUF1905 domain-containing protein</fullName>
    </recommendedName>
</protein>
<comment type="caution">
    <text evidence="1">The sequence shown here is derived from an EMBL/GenBank/DDBJ whole genome shotgun (WGS) entry which is preliminary data.</text>
</comment>
<name>A0ABW5WVJ5_9STAP</name>
<accession>A0ABW5WVJ5</accession>
<evidence type="ECO:0000313" key="2">
    <source>
        <dbReference type="Proteomes" id="UP001597519"/>
    </source>
</evidence>
<reference evidence="2" key="1">
    <citation type="journal article" date="2019" name="Int. J. Syst. Evol. Microbiol.">
        <title>The Global Catalogue of Microorganisms (GCM) 10K type strain sequencing project: providing services to taxonomists for standard genome sequencing and annotation.</title>
        <authorList>
            <consortium name="The Broad Institute Genomics Platform"/>
            <consortium name="The Broad Institute Genome Sequencing Center for Infectious Disease"/>
            <person name="Wu L."/>
            <person name="Ma J."/>
        </authorList>
    </citation>
    <scope>NUCLEOTIDE SEQUENCE [LARGE SCALE GENOMIC DNA]</scope>
    <source>
        <strain evidence="2">KCTC 33575</strain>
    </source>
</reference>
<keyword evidence="2" id="KW-1185">Reference proteome</keyword>